<protein>
    <submittedName>
        <fullName evidence="2">Uncharacterized protein</fullName>
    </submittedName>
</protein>
<name>A0A2I0AIN8_9ASPA</name>
<dbReference type="PANTHER" id="PTHR31110">
    <property type="entry name" value="PESTICIDAL CRYSTAL CRY8BA PROTEIN"/>
    <property type="match status" value="1"/>
</dbReference>
<organism evidence="2 3">
    <name type="scientific">Apostasia shenzhenica</name>
    <dbReference type="NCBI Taxonomy" id="1088818"/>
    <lineage>
        <taxon>Eukaryota</taxon>
        <taxon>Viridiplantae</taxon>
        <taxon>Streptophyta</taxon>
        <taxon>Embryophyta</taxon>
        <taxon>Tracheophyta</taxon>
        <taxon>Spermatophyta</taxon>
        <taxon>Magnoliopsida</taxon>
        <taxon>Liliopsida</taxon>
        <taxon>Asparagales</taxon>
        <taxon>Orchidaceae</taxon>
        <taxon>Apostasioideae</taxon>
        <taxon>Apostasia</taxon>
    </lineage>
</organism>
<gene>
    <name evidence="2" type="ORF">AXF42_Ash006625</name>
</gene>
<reference evidence="2 3" key="1">
    <citation type="journal article" date="2017" name="Nature">
        <title>The Apostasia genome and the evolution of orchids.</title>
        <authorList>
            <person name="Zhang G.Q."/>
            <person name="Liu K.W."/>
            <person name="Li Z."/>
            <person name="Lohaus R."/>
            <person name="Hsiao Y.Y."/>
            <person name="Niu S.C."/>
            <person name="Wang J.Y."/>
            <person name="Lin Y.C."/>
            <person name="Xu Q."/>
            <person name="Chen L.J."/>
            <person name="Yoshida K."/>
            <person name="Fujiwara S."/>
            <person name="Wang Z.W."/>
            <person name="Zhang Y.Q."/>
            <person name="Mitsuda N."/>
            <person name="Wang M."/>
            <person name="Liu G.H."/>
            <person name="Pecoraro L."/>
            <person name="Huang H.X."/>
            <person name="Xiao X.J."/>
            <person name="Lin M."/>
            <person name="Wu X.Y."/>
            <person name="Wu W.L."/>
            <person name="Chen Y.Y."/>
            <person name="Chang S.B."/>
            <person name="Sakamoto S."/>
            <person name="Ohme-Takagi M."/>
            <person name="Yagi M."/>
            <person name="Zeng S.J."/>
            <person name="Shen C.Y."/>
            <person name="Yeh C.M."/>
            <person name="Luo Y.B."/>
            <person name="Tsai W.C."/>
            <person name="Van de Peer Y."/>
            <person name="Liu Z.J."/>
        </authorList>
    </citation>
    <scope>NUCLEOTIDE SEQUENCE [LARGE SCALE GENOMIC DNA]</scope>
    <source>
        <strain evidence="3">cv. Shenzhen</strain>
        <tissue evidence="2">Stem</tissue>
    </source>
</reference>
<proteinExistence type="predicted"/>
<evidence type="ECO:0000256" key="1">
    <source>
        <dbReference type="SAM" id="MobiDB-lite"/>
    </source>
</evidence>
<dbReference type="Proteomes" id="UP000236161">
    <property type="component" value="Unassembled WGS sequence"/>
</dbReference>
<evidence type="ECO:0000313" key="3">
    <source>
        <dbReference type="Proteomes" id="UP000236161"/>
    </source>
</evidence>
<feature type="compositionally biased region" description="Basic and acidic residues" evidence="1">
    <location>
        <begin position="161"/>
        <end position="174"/>
    </location>
</feature>
<sequence>MFSDGLDSHALRWVQEGHPAISNANSKCGMNTDQDFKSSGNALGMPPPENFHTGHLPSGFIPVSRYVPLGGESDIGSDMDESSDIEEIHSTRFPMETSLPQNEFLKNTVPSRALAPNAFYRCTSFGHQQHYYSSDGYSGYSSSRDTFQQKTSYPIKPIPLRSRDSNELEEHSSDSGDSVGFMGQEDRSICGIGMPQRKSYAAENACYREKASSKINKTNLALQMNSKMQGSNSSGSINEDVFSNSEKDLGSNLPTAPPFDSCEKENVQATMNLPSLTAYGSSFLKGRDGSSAKKTISNAHSKTKIHDKYSRSVPCGLKAAGKSGSLPIRVPKFSASSQGPWHSVLAYDACVRLCLHSWARGYTEATTFLDNECALLREAFGLQQILLQSEEELLEKQPSDPTNERVIAKPKKVIGKVKIQVRKVRMAPYMPTGCVVSSLNLSMVKVQFLRYLIFSLHSTISREWKSLRYECLLPCSSSKSSIRHNSDCLHTTSQYVKEDSPLNKVGVRGNSLHDKDDGAYTCLLKIKSLIEDEAVRIHPSSRETHILFPHSTSDDLSVDVYDSKGKLCGSVLIRVESIANDLSEKTRWWPIYLEPEHELVGQMQVCMSYTSSLDDNNALKCGSVAETVAYDIVLEVAMKAQHFQQRNLVLQGSWKWLLKEFALYFGVSDAYTKLRYLSYVMDVATPTEDCLSLVHDLLLPVIMQSCNKNALSHQENRILGEMRECIEQVLSLVFENYKSLDESSLSGVAENFGLPNGDPAPALASAVKLYTLIHDILSPEARLKLCSYFEVAVKKRSKRHILDADDIFTSNTEGTLLDVSVSRAYQKMKALCYSMIKEINTDMEIHSRNILPSFIDLPNISASIYSKDLCTRLRVFLLACPPAGPSPLVADLLIATADFQKDLAHWSICPVIGGVDAKELFHSYIISWIQDKRLALLESCKINKVKWSGVQTQHLTTPFVDEIYESLKETLNEYEVIMCRWPEYIYALENAIADVEKEMVEALERQYADVLMSLKDSMTPKKFGLKYVQKLAKRKQVCPYYVPDEMGILLNTLKRLLDVLGPRLDQQLKSWASCIPDAGNNTVAGERLNEVAVTLRSKFRNYLQAVVEKLAENTSAQNSTNLKKIIQESRDVVTESDIRKRMQRLRDHLIEAITHLHKVFEINVFVSLCRGLWDRMGQDVLKFLENHKNRSWYKASRATIAVLDDTFASQMEQLVGNTLQEKDLEPPRSIMEVRSILCKDVIRDTRFNY</sequence>
<dbReference type="OrthoDB" id="1896158at2759"/>
<dbReference type="PANTHER" id="PTHR31110:SF2">
    <property type="entry name" value="PESTICIDAL CRYSTAL CRY8BA PROTEIN"/>
    <property type="match status" value="1"/>
</dbReference>
<dbReference type="STRING" id="1088818.A0A2I0AIN8"/>
<feature type="region of interest" description="Disordered" evidence="1">
    <location>
        <begin position="151"/>
        <end position="182"/>
    </location>
</feature>
<accession>A0A2I0AIN8</accession>
<dbReference type="AlphaFoldDB" id="A0A2I0AIN8"/>
<keyword evidence="3" id="KW-1185">Reference proteome</keyword>
<dbReference type="EMBL" id="KZ451979">
    <property type="protein sequence ID" value="PKA55423.1"/>
    <property type="molecule type" value="Genomic_DNA"/>
</dbReference>
<evidence type="ECO:0000313" key="2">
    <source>
        <dbReference type="EMBL" id="PKA55423.1"/>
    </source>
</evidence>